<dbReference type="KEGG" id="ttm:Tthe_2705"/>
<dbReference type="EMBL" id="CP002171">
    <property type="protein sequence ID" value="ADL70154.1"/>
    <property type="molecule type" value="Genomic_DNA"/>
</dbReference>
<proteinExistence type="predicted"/>
<accession>D9TPD8</accession>
<reference evidence="1 2" key="1">
    <citation type="submission" date="2010-08" db="EMBL/GenBank/DDBJ databases">
        <title>Complete sequence of Thermoanaerobacterium thermosaccharolyticum DSM 571.</title>
        <authorList>
            <consortium name="US DOE Joint Genome Institute"/>
            <person name="Lucas S."/>
            <person name="Copeland A."/>
            <person name="Lapidus A."/>
            <person name="Cheng J.-F."/>
            <person name="Bruce D."/>
            <person name="Goodwin L."/>
            <person name="Pitluck S."/>
            <person name="Teshima H."/>
            <person name="Detter J.C."/>
            <person name="Han C."/>
            <person name="Tapia R."/>
            <person name="Land M."/>
            <person name="Hauser L."/>
            <person name="Chang Y.-J."/>
            <person name="Jeffries C."/>
            <person name="Kyrpides N."/>
            <person name="Ivanova N."/>
            <person name="Mikhailova N."/>
            <person name="Hemme C.L."/>
            <person name="Woyke T."/>
        </authorList>
    </citation>
    <scope>NUCLEOTIDE SEQUENCE [LARGE SCALE GENOMIC DNA]</scope>
    <source>
        <strain evidence="2">ATCC 7956 / DSM 571 / NCIMB 9385 / NCA 3814 / NCTC 13789 / WDCM 00135 / 2032</strain>
    </source>
</reference>
<evidence type="ECO:0000313" key="1">
    <source>
        <dbReference type="EMBL" id="ADL70154.1"/>
    </source>
</evidence>
<sequence>MRVSVSPHPLFFIIDYNNSKAKGEAMDKVYLERYESLGYARYICTSCYHCISKMGVSYCSINMRGCCSYFPKFELIDIHRMVKSAEGLQVLKRIIDNPGTVVYNYYIHAKGYFDKDGYEEYLKNAPEEDDIRDKTIFFRACPFVKSGYGCTLPPVYRNYVCNFFICDEVINNVDDEEVKNQYIRERSRFVRWAEWENMSLESILAEHHLNLRDDFEGSIKLLQEIPLDIFEFPQLKELNVINIGEKDA</sequence>
<keyword evidence="2" id="KW-1185">Reference proteome</keyword>
<organism evidence="1 2">
    <name type="scientific">Thermoanaerobacterium thermosaccharolyticum (strain ATCC 7956 / DSM 571 / NCIMB 9385 / NCA 3814 / NCTC 13789 / WDCM 00135 / 2032)</name>
    <name type="common">Clostridium thermosaccharolyticum</name>
    <dbReference type="NCBI Taxonomy" id="580327"/>
    <lineage>
        <taxon>Bacteria</taxon>
        <taxon>Bacillati</taxon>
        <taxon>Bacillota</taxon>
        <taxon>Clostridia</taxon>
        <taxon>Thermoanaerobacterales</taxon>
        <taxon>Thermoanaerobacteraceae</taxon>
        <taxon>Thermoanaerobacterium</taxon>
    </lineage>
</organism>
<protein>
    <submittedName>
        <fullName evidence="1">Uncharacterized protein</fullName>
    </submittedName>
</protein>
<gene>
    <name evidence="1" type="ordered locus">Tthe_2705</name>
</gene>
<name>D9TPD8_THETC</name>
<dbReference type="HOGENOM" id="CLU_1239669_0_0_9"/>
<dbReference type="eggNOG" id="ENOG503056W">
    <property type="taxonomic scope" value="Bacteria"/>
</dbReference>
<evidence type="ECO:0000313" key="2">
    <source>
        <dbReference type="Proteomes" id="UP000001626"/>
    </source>
</evidence>
<dbReference type="AlphaFoldDB" id="D9TPD8"/>
<dbReference type="Proteomes" id="UP000001626">
    <property type="component" value="Chromosome"/>
</dbReference>